<dbReference type="PROSITE" id="PS50055">
    <property type="entry name" value="TYR_PHOSPHATASE_PTP"/>
    <property type="match status" value="1"/>
</dbReference>
<evidence type="ECO:0000256" key="4">
    <source>
        <dbReference type="ARBA" id="ARBA00022729"/>
    </source>
</evidence>
<evidence type="ECO:0000259" key="13">
    <source>
        <dbReference type="PROSITE" id="PS50055"/>
    </source>
</evidence>
<evidence type="ECO:0000256" key="8">
    <source>
        <dbReference type="ARBA" id="ARBA00023136"/>
    </source>
</evidence>
<dbReference type="PROSITE" id="PS00383">
    <property type="entry name" value="TYR_PHOSPHATASE_1"/>
    <property type="match status" value="1"/>
</dbReference>
<feature type="domain" description="Fibronectin type-III" evidence="15">
    <location>
        <begin position="351"/>
        <end position="469"/>
    </location>
</feature>
<evidence type="ECO:0000259" key="14">
    <source>
        <dbReference type="PROSITE" id="PS50056"/>
    </source>
</evidence>
<dbReference type="STRING" id="74873.A0A084VIB2"/>
<dbReference type="InterPro" id="IPR050713">
    <property type="entry name" value="RTP_Phos/Ushers"/>
</dbReference>
<evidence type="ECO:0000259" key="15">
    <source>
        <dbReference type="PROSITE" id="PS50853"/>
    </source>
</evidence>
<dbReference type="GO" id="GO:0016020">
    <property type="term" value="C:membrane"/>
    <property type="evidence" value="ECO:0007669"/>
    <property type="project" value="UniProtKB-SubCell"/>
</dbReference>
<dbReference type="EC" id="3.1.3.48" evidence="2"/>
<keyword evidence="3 12" id="KW-0812">Transmembrane</keyword>
<comment type="subcellular location">
    <subcellularLocation>
        <location evidence="1">Membrane</location>
        <topology evidence="1">Single-pass membrane protein</topology>
    </subcellularLocation>
</comment>
<dbReference type="SUPFAM" id="SSF52799">
    <property type="entry name" value="(Phosphotyrosine protein) phosphatases II"/>
    <property type="match status" value="1"/>
</dbReference>
<evidence type="ECO:0000256" key="12">
    <source>
        <dbReference type="SAM" id="Phobius"/>
    </source>
</evidence>
<dbReference type="VEuPathDB" id="VectorBase:ASIS011129"/>
<name>A0A084VIB2_ANOSI</name>
<evidence type="ECO:0000313" key="17">
    <source>
        <dbReference type="EnsemblMetazoa" id="ASIC005013-PA"/>
    </source>
</evidence>
<keyword evidence="9" id="KW-0325">Glycoprotein</keyword>
<dbReference type="GO" id="GO:0009653">
    <property type="term" value="P:anatomical structure morphogenesis"/>
    <property type="evidence" value="ECO:0007669"/>
    <property type="project" value="UniProtKB-ARBA"/>
</dbReference>
<proteinExistence type="predicted"/>
<dbReference type="EMBL" id="ATLV01013343">
    <property type="status" value="NOT_ANNOTATED_CDS"/>
    <property type="molecule type" value="Genomic_DNA"/>
</dbReference>
<evidence type="ECO:0000256" key="3">
    <source>
        <dbReference type="ARBA" id="ARBA00022692"/>
    </source>
</evidence>
<dbReference type="PROSITE" id="PS50853">
    <property type="entry name" value="FN3"/>
    <property type="match status" value="4"/>
</dbReference>
<evidence type="ECO:0000313" key="16">
    <source>
        <dbReference type="EMBL" id="KFB37706.1"/>
    </source>
</evidence>
<dbReference type="PROSITE" id="PS50056">
    <property type="entry name" value="TYR_PHOSPHATASE_2"/>
    <property type="match status" value="1"/>
</dbReference>
<feature type="domain" description="Tyrosine specific protein phosphatases" evidence="14">
    <location>
        <begin position="996"/>
        <end position="1070"/>
    </location>
</feature>
<reference evidence="16 18" key="1">
    <citation type="journal article" date="2014" name="BMC Genomics">
        <title>Genome sequence of Anopheles sinensis provides insight into genetics basis of mosquito competence for malaria parasites.</title>
        <authorList>
            <person name="Zhou D."/>
            <person name="Zhang D."/>
            <person name="Ding G."/>
            <person name="Shi L."/>
            <person name="Hou Q."/>
            <person name="Ye Y."/>
            <person name="Xu Y."/>
            <person name="Zhou H."/>
            <person name="Xiong C."/>
            <person name="Li S."/>
            <person name="Yu J."/>
            <person name="Hong S."/>
            <person name="Yu X."/>
            <person name="Zou P."/>
            <person name="Chen C."/>
            <person name="Chang X."/>
            <person name="Wang W."/>
            <person name="Lv Y."/>
            <person name="Sun Y."/>
            <person name="Ma L."/>
            <person name="Shen B."/>
            <person name="Zhu C."/>
        </authorList>
    </citation>
    <scope>NUCLEOTIDE SEQUENCE [LARGE SCALE GENOMIC DNA]</scope>
</reference>
<dbReference type="InterPro" id="IPR003595">
    <property type="entry name" value="Tyr_Pase_cat"/>
</dbReference>
<dbReference type="EnsemblMetazoa" id="ASIC005013-RA">
    <property type="protein sequence ID" value="ASIC005013-PA"/>
    <property type="gene ID" value="ASIC005013"/>
</dbReference>
<dbReference type="PANTHER" id="PTHR46957:SF3">
    <property type="entry name" value="CYTOKINE RECEPTOR"/>
    <property type="match status" value="1"/>
</dbReference>
<comment type="catalytic activity">
    <reaction evidence="10">
        <text>O-phospho-L-tyrosyl-[protein] + H2O = L-tyrosyl-[protein] + phosphate</text>
        <dbReference type="Rhea" id="RHEA:10684"/>
        <dbReference type="Rhea" id="RHEA-COMP:10136"/>
        <dbReference type="Rhea" id="RHEA-COMP:20101"/>
        <dbReference type="ChEBI" id="CHEBI:15377"/>
        <dbReference type="ChEBI" id="CHEBI:43474"/>
        <dbReference type="ChEBI" id="CHEBI:46858"/>
        <dbReference type="ChEBI" id="CHEBI:61978"/>
        <dbReference type="EC" id="3.1.3.48"/>
    </reaction>
</comment>
<sequence length="1109" mass="125409">MNNFEEACYSQPNRKGKDSITPSPKCLGPQCSSPPVCSFRADNSLDTTVKPQPIGPVRDLRSSTNLERTVLLSWRPPIAGHDCIKEYLITWGSESETIPASSTFYYVTDLEPCMRYNFTVNTIDQSNEKGTPATVEETVREENQLSEVTELELNEVEPRSLTAKWKAPVNGTYCVGSYRLAAWYDGPQTGEPITVFSNTTDDLHVTFGEVIACMTYTVQVIPISFSNKDGRNDIGTLKTKERTILSYHVEPIRALSVKARSLILSTQLLSENNNNCFLVGVRFSCSKVVDGEVDPESQIVREFLISGNESYEGIVEPLVPFTLYQCTAQIQNIAGWSEPTPAYEFQTAEDVPESPSALMLSGDRESIVVAWKAPTVKNGVVVRYRIHVRMVEPMYPIPKICEPFEEYNETVDLRDEVDPGESRSWDGAEFEYTISRLNPFTLYTVQIAAATGAGVGSYTEPQDVITLPSVPEAVQNFVIEEIEGPELDQAYRSAVKLSWQLPCRLHGNLARFVGRLYGTRGENGSPPHELTWNVEVQADEINDTYLYVEDRLKPEYNYTVSMSVEVADVAEQSPKTTLSFLSPAGIPAIEQTEDLLNVNVLDAPNPTNTARIVLGKINLVSDIGSIQYMALLISERGCQEDPTPKTDLLNTTLTEGNIQWPEILDWHRVTNMRCVEQYQTTPEFWNPMSTASRADDPIEYVVGREQCNDGKKFCNGPLKPGTEYALVVRVISRSAYSDSPFRSFRTASMVPLGLITSLVVGFVLLASTGGLVVLWRRQRSIPNPQLSELKSVDSEPSDIPLKNFPNQYDELFQSNREKVGHEFQAINYFCDTTLVETVTFFKALENERKNRYLNVLPYDFNRVLLNVEGETKDATGDYINASLIDGHRYSREYIATQGPMEGTCYDFWTMIVQYKIETIVMLIDPSDQHKNKCFLYYPTLNRRIEYGDIQLRCTQEINLSFYCKRIFSVSRGNLSNVVSHYHYFDWPAHNCPANLANLIDFIMIVRRERKSYAIPLVVHCSAGVGRTGTFIALDIILQKIQKEKKICVYTTVKNLRRKRVYMVQTLDQYAFLYQCCLEYIHNNGYRGFRSFAINFSFSQLIQSSSNGQN</sequence>
<evidence type="ECO:0000256" key="2">
    <source>
        <dbReference type="ARBA" id="ARBA00013064"/>
    </source>
</evidence>
<dbReference type="Pfam" id="PF00102">
    <property type="entry name" value="Y_phosphatase"/>
    <property type="match status" value="1"/>
</dbReference>
<evidence type="ECO:0000256" key="6">
    <source>
        <dbReference type="ARBA" id="ARBA00022912"/>
    </source>
</evidence>
<dbReference type="FunFam" id="3.90.190.10:FF:000102">
    <property type="entry name" value="Receptor-type tyrosine-protein phosphatase"/>
    <property type="match status" value="1"/>
</dbReference>
<dbReference type="AlphaFoldDB" id="A0A084VIB2"/>
<evidence type="ECO:0000256" key="10">
    <source>
        <dbReference type="ARBA" id="ARBA00051722"/>
    </source>
</evidence>
<dbReference type="OMA" id="GNTIKCH"/>
<dbReference type="VEuPathDB" id="VectorBase:ASIC005013"/>
<dbReference type="InterPro" id="IPR036116">
    <property type="entry name" value="FN3_sf"/>
</dbReference>
<evidence type="ECO:0000313" key="18">
    <source>
        <dbReference type="Proteomes" id="UP000030765"/>
    </source>
</evidence>
<organism evidence="16">
    <name type="scientific">Anopheles sinensis</name>
    <name type="common">Mosquito</name>
    <dbReference type="NCBI Taxonomy" id="74873"/>
    <lineage>
        <taxon>Eukaryota</taxon>
        <taxon>Metazoa</taxon>
        <taxon>Ecdysozoa</taxon>
        <taxon>Arthropoda</taxon>
        <taxon>Hexapoda</taxon>
        <taxon>Insecta</taxon>
        <taxon>Pterygota</taxon>
        <taxon>Neoptera</taxon>
        <taxon>Endopterygota</taxon>
        <taxon>Diptera</taxon>
        <taxon>Nematocera</taxon>
        <taxon>Culicoidea</taxon>
        <taxon>Culicidae</taxon>
        <taxon>Anophelinae</taxon>
        <taxon>Anopheles</taxon>
    </lineage>
</organism>
<dbReference type="Proteomes" id="UP000030765">
    <property type="component" value="Unassembled WGS sequence"/>
</dbReference>
<dbReference type="InterPro" id="IPR003961">
    <property type="entry name" value="FN3_dom"/>
</dbReference>
<keyword evidence="6" id="KW-0904">Protein phosphatase</keyword>
<dbReference type="Gene3D" id="2.60.40.10">
    <property type="entry name" value="Immunoglobulins"/>
    <property type="match status" value="3"/>
</dbReference>
<keyword evidence="4" id="KW-0732">Signal</keyword>
<dbReference type="SMART" id="SM00060">
    <property type="entry name" value="FN3"/>
    <property type="match status" value="5"/>
</dbReference>
<dbReference type="CDD" id="cd00063">
    <property type="entry name" value="FN3"/>
    <property type="match status" value="2"/>
</dbReference>
<dbReference type="InterPro" id="IPR013783">
    <property type="entry name" value="Ig-like_fold"/>
</dbReference>
<evidence type="ECO:0000256" key="9">
    <source>
        <dbReference type="ARBA" id="ARBA00023180"/>
    </source>
</evidence>
<feature type="domain" description="Fibronectin type-III" evidence="15">
    <location>
        <begin position="56"/>
        <end position="144"/>
    </location>
</feature>
<keyword evidence="7 12" id="KW-1133">Transmembrane helix</keyword>
<feature type="domain" description="Fibronectin type-III" evidence="15">
    <location>
        <begin position="248"/>
        <end position="350"/>
    </location>
</feature>
<dbReference type="Gene3D" id="3.90.190.10">
    <property type="entry name" value="Protein tyrosine phosphatase superfamily"/>
    <property type="match status" value="1"/>
</dbReference>
<evidence type="ECO:0000256" key="1">
    <source>
        <dbReference type="ARBA" id="ARBA00004167"/>
    </source>
</evidence>
<evidence type="ECO:0000256" key="5">
    <source>
        <dbReference type="ARBA" id="ARBA00022801"/>
    </source>
</evidence>
<dbReference type="InterPro" id="IPR029021">
    <property type="entry name" value="Prot-tyrosine_phosphatase-like"/>
</dbReference>
<dbReference type="PRINTS" id="PR00700">
    <property type="entry name" value="PRTYPHPHTASE"/>
</dbReference>
<keyword evidence="5" id="KW-0378">Hydrolase</keyword>
<feature type="domain" description="Fibronectin type-III" evidence="15">
    <location>
        <begin position="147"/>
        <end position="242"/>
    </location>
</feature>
<dbReference type="GO" id="GO:0004725">
    <property type="term" value="F:protein tyrosine phosphatase activity"/>
    <property type="evidence" value="ECO:0007669"/>
    <property type="project" value="UniProtKB-EC"/>
</dbReference>
<dbReference type="SUPFAM" id="SSF49265">
    <property type="entry name" value="Fibronectin type III"/>
    <property type="match status" value="2"/>
</dbReference>
<dbReference type="SMART" id="SM00404">
    <property type="entry name" value="PTPc_motif"/>
    <property type="match status" value="1"/>
</dbReference>
<gene>
    <name evidence="16" type="ORF">ZHAS_00005013</name>
</gene>
<reference evidence="17" key="2">
    <citation type="submission" date="2020-05" db="UniProtKB">
        <authorList>
            <consortium name="EnsemblMetazoa"/>
        </authorList>
    </citation>
    <scope>IDENTIFICATION</scope>
</reference>
<evidence type="ECO:0000256" key="7">
    <source>
        <dbReference type="ARBA" id="ARBA00022989"/>
    </source>
</evidence>
<dbReference type="GO" id="GO:0048666">
    <property type="term" value="P:neuron development"/>
    <property type="evidence" value="ECO:0007669"/>
    <property type="project" value="UniProtKB-ARBA"/>
</dbReference>
<feature type="domain" description="Tyrosine-protein phosphatase" evidence="13">
    <location>
        <begin position="819"/>
        <end position="1079"/>
    </location>
</feature>
<feature type="transmembrane region" description="Helical" evidence="12">
    <location>
        <begin position="749"/>
        <end position="775"/>
    </location>
</feature>
<dbReference type="OrthoDB" id="5854685at2759"/>
<dbReference type="InterPro" id="IPR000387">
    <property type="entry name" value="Tyr_Pase_dom"/>
</dbReference>
<dbReference type="SMART" id="SM00194">
    <property type="entry name" value="PTPc"/>
    <property type="match status" value="1"/>
</dbReference>
<dbReference type="EMBL" id="KE524854">
    <property type="protein sequence ID" value="KFB37706.1"/>
    <property type="molecule type" value="Genomic_DNA"/>
</dbReference>
<evidence type="ECO:0000256" key="11">
    <source>
        <dbReference type="SAM" id="MobiDB-lite"/>
    </source>
</evidence>
<dbReference type="CDD" id="cd00047">
    <property type="entry name" value="PTPc"/>
    <property type="match status" value="1"/>
</dbReference>
<keyword evidence="8 12" id="KW-0472">Membrane</keyword>
<dbReference type="InterPro" id="IPR000242">
    <property type="entry name" value="PTP_cat"/>
</dbReference>
<accession>A0A084VIB2</accession>
<feature type="region of interest" description="Disordered" evidence="11">
    <location>
        <begin position="1"/>
        <end position="30"/>
    </location>
</feature>
<dbReference type="VEuPathDB" id="VectorBase:ASIS016062"/>
<keyword evidence="18" id="KW-1185">Reference proteome</keyword>
<dbReference type="InterPro" id="IPR016130">
    <property type="entry name" value="Tyr_Pase_AS"/>
</dbReference>
<dbReference type="PANTHER" id="PTHR46957">
    <property type="entry name" value="CYTOKINE RECEPTOR"/>
    <property type="match status" value="1"/>
</dbReference>
<protein>
    <recommendedName>
        <fullName evidence="2">protein-tyrosine-phosphatase</fullName>
        <ecNumber evidence="2">3.1.3.48</ecNumber>
    </recommendedName>
</protein>
<dbReference type="Pfam" id="PF00041">
    <property type="entry name" value="fn3"/>
    <property type="match status" value="2"/>
</dbReference>